<feature type="signal peptide" evidence="1">
    <location>
        <begin position="1"/>
        <end position="31"/>
    </location>
</feature>
<dbReference type="RefSeq" id="WP_344168804.1">
    <property type="nucleotide sequence ID" value="NZ_BAAARY010000003.1"/>
</dbReference>
<accession>A0ABN3N7H3</accession>
<keyword evidence="3" id="KW-1185">Reference proteome</keyword>
<evidence type="ECO:0008006" key="4">
    <source>
        <dbReference type="Google" id="ProtNLM"/>
    </source>
</evidence>
<feature type="chain" id="PRO_5045116272" description="Lipoprotein" evidence="1">
    <location>
        <begin position="32"/>
        <end position="129"/>
    </location>
</feature>
<dbReference type="PROSITE" id="PS51257">
    <property type="entry name" value="PROKAR_LIPOPROTEIN"/>
    <property type="match status" value="1"/>
</dbReference>
<organism evidence="2 3">
    <name type="scientific">Pilimelia columellifera subsp. columellifera</name>
    <dbReference type="NCBI Taxonomy" id="706583"/>
    <lineage>
        <taxon>Bacteria</taxon>
        <taxon>Bacillati</taxon>
        <taxon>Actinomycetota</taxon>
        <taxon>Actinomycetes</taxon>
        <taxon>Micromonosporales</taxon>
        <taxon>Micromonosporaceae</taxon>
        <taxon>Pilimelia</taxon>
    </lineage>
</organism>
<evidence type="ECO:0000313" key="2">
    <source>
        <dbReference type="EMBL" id="GAA2515270.1"/>
    </source>
</evidence>
<proteinExistence type="predicted"/>
<reference evidence="2 3" key="1">
    <citation type="journal article" date="2019" name="Int. J. Syst. Evol. Microbiol.">
        <title>The Global Catalogue of Microorganisms (GCM) 10K type strain sequencing project: providing services to taxonomists for standard genome sequencing and annotation.</title>
        <authorList>
            <consortium name="The Broad Institute Genomics Platform"/>
            <consortium name="The Broad Institute Genome Sequencing Center for Infectious Disease"/>
            <person name="Wu L."/>
            <person name="Ma J."/>
        </authorList>
    </citation>
    <scope>NUCLEOTIDE SEQUENCE [LARGE SCALE GENOMIC DNA]</scope>
    <source>
        <strain evidence="2 3">JCM 3367</strain>
    </source>
</reference>
<evidence type="ECO:0000256" key="1">
    <source>
        <dbReference type="SAM" id="SignalP"/>
    </source>
</evidence>
<dbReference type="EMBL" id="BAAARY010000003">
    <property type="protein sequence ID" value="GAA2515270.1"/>
    <property type="molecule type" value="Genomic_DNA"/>
</dbReference>
<comment type="caution">
    <text evidence="2">The sequence shown here is derived from an EMBL/GenBank/DDBJ whole genome shotgun (WGS) entry which is preliminary data.</text>
</comment>
<keyword evidence="1" id="KW-0732">Signal</keyword>
<gene>
    <name evidence="2" type="ORF">GCM10010201_09450</name>
</gene>
<sequence length="129" mass="13077">MSQRTTRRGPVRVTLVGAAAAAFMVSGSACSIGGEDESIYCVDGNLQVVSDDWCDDDGDGGSGNGFFLWKNKGKHKYKPGSKVAGGQLIRTDDRNGRIAAGLAASGRVKSGTVTRGGFGGKSGSGSSGS</sequence>
<evidence type="ECO:0000313" key="3">
    <source>
        <dbReference type="Proteomes" id="UP001499978"/>
    </source>
</evidence>
<protein>
    <recommendedName>
        <fullName evidence="4">Lipoprotein</fullName>
    </recommendedName>
</protein>
<name>A0ABN3N7H3_9ACTN</name>
<dbReference type="Proteomes" id="UP001499978">
    <property type="component" value="Unassembled WGS sequence"/>
</dbReference>